<feature type="region of interest" description="Disordered" evidence="1">
    <location>
        <begin position="13"/>
        <end position="94"/>
    </location>
</feature>
<organism evidence="2 3">
    <name type="scientific">Sorangium cellulosum</name>
    <name type="common">Polyangium cellulosum</name>
    <dbReference type="NCBI Taxonomy" id="56"/>
    <lineage>
        <taxon>Bacteria</taxon>
        <taxon>Pseudomonadati</taxon>
        <taxon>Myxococcota</taxon>
        <taxon>Polyangia</taxon>
        <taxon>Polyangiales</taxon>
        <taxon>Polyangiaceae</taxon>
        <taxon>Sorangium</taxon>
    </lineage>
</organism>
<dbReference type="Proteomes" id="UP000238348">
    <property type="component" value="Chromosome"/>
</dbReference>
<gene>
    <name evidence="2" type="ORF">SOCE26_048940</name>
</gene>
<feature type="compositionally biased region" description="Low complexity" evidence="1">
    <location>
        <begin position="34"/>
        <end position="43"/>
    </location>
</feature>
<feature type="compositionally biased region" description="Pro residues" evidence="1">
    <location>
        <begin position="71"/>
        <end position="83"/>
    </location>
</feature>
<sequence length="94" mass="9802">MLGFEELVTAALAETPTEPPKPKALRLPEPPAGTPTAPARALPNGRGFLRLVGSAPAAPVAPAPGAETKPEPMPPSEPPPTPQPRRMVQLNLFE</sequence>
<name>A0A2L0EVX6_SORCE</name>
<dbReference type="AlphaFoldDB" id="A0A2L0EVX6"/>
<accession>A0A2L0EVX6</accession>
<proteinExistence type="predicted"/>
<protein>
    <submittedName>
        <fullName evidence="2">Uncharacterized protein</fullName>
    </submittedName>
</protein>
<evidence type="ECO:0000256" key="1">
    <source>
        <dbReference type="SAM" id="MobiDB-lite"/>
    </source>
</evidence>
<dbReference type="EMBL" id="CP012673">
    <property type="protein sequence ID" value="AUX43446.1"/>
    <property type="molecule type" value="Genomic_DNA"/>
</dbReference>
<reference evidence="2 3" key="1">
    <citation type="submission" date="2015-09" db="EMBL/GenBank/DDBJ databases">
        <title>Sorangium comparison.</title>
        <authorList>
            <person name="Zaburannyi N."/>
            <person name="Bunk B."/>
            <person name="Overmann J."/>
            <person name="Mueller R."/>
        </authorList>
    </citation>
    <scope>NUCLEOTIDE SEQUENCE [LARGE SCALE GENOMIC DNA]</scope>
    <source>
        <strain evidence="2 3">So ce26</strain>
    </source>
</reference>
<feature type="compositionally biased region" description="Low complexity" evidence="1">
    <location>
        <begin position="55"/>
        <end position="66"/>
    </location>
</feature>
<evidence type="ECO:0000313" key="2">
    <source>
        <dbReference type="EMBL" id="AUX43446.1"/>
    </source>
</evidence>
<evidence type="ECO:0000313" key="3">
    <source>
        <dbReference type="Proteomes" id="UP000238348"/>
    </source>
</evidence>